<dbReference type="InterPro" id="IPR029044">
    <property type="entry name" value="Nucleotide-diphossugar_trans"/>
</dbReference>
<dbReference type="PANTHER" id="PTHR35105:SF2">
    <property type="entry name" value="PROTEIN CDI"/>
    <property type="match status" value="1"/>
</dbReference>
<evidence type="ECO:0000313" key="1">
    <source>
        <dbReference type="EMBL" id="SMF75698.1"/>
    </source>
</evidence>
<accession>A0A1Y6CM10</accession>
<dbReference type="OrthoDB" id="583646at2"/>
<organism evidence="1 2">
    <name type="scientific">Pseudobacteriovorax antillogorgiicola</name>
    <dbReference type="NCBI Taxonomy" id="1513793"/>
    <lineage>
        <taxon>Bacteria</taxon>
        <taxon>Pseudomonadati</taxon>
        <taxon>Bdellovibrionota</taxon>
        <taxon>Oligoflexia</taxon>
        <taxon>Oligoflexales</taxon>
        <taxon>Pseudobacteriovoracaceae</taxon>
        <taxon>Pseudobacteriovorax</taxon>
    </lineage>
</organism>
<keyword evidence="2" id="KW-1185">Reference proteome</keyword>
<proteinExistence type="predicted"/>
<gene>
    <name evidence="1" type="ORF">SAMN06296036_12963</name>
</gene>
<dbReference type="Proteomes" id="UP000192907">
    <property type="component" value="Unassembled WGS sequence"/>
</dbReference>
<protein>
    <recommendedName>
        <fullName evidence="3">Glycosyl transferase family 8</fullName>
    </recommendedName>
</protein>
<dbReference type="RefSeq" id="WP_132324702.1">
    <property type="nucleotide sequence ID" value="NZ_FWZT01000029.1"/>
</dbReference>
<sequence length="242" mass="28159">MIRIFIGYDRNVSVAYNVLQSSIIQRSSQPVSITPICLSHIKSIFDRPLDPLQSTEFSFSRFLVPYLSNYDGWSIFMDNDMLLLDDIAKLWDLRDSRYSVQVVKHKHEAEEGLKFLNKVQTSYKMKNWTSVMIFNNEKCRSLTLDYVNRASGLELHQFHWLKNPEAEIGDIPSEWNYLVGVNPKTGKPKNVHFTLGGPFFNEFRDIEFSSEWFQARECMNSCSQKSESYDRNNKNSGAELNV</sequence>
<evidence type="ECO:0008006" key="3">
    <source>
        <dbReference type="Google" id="ProtNLM"/>
    </source>
</evidence>
<dbReference type="EMBL" id="FWZT01000029">
    <property type="protein sequence ID" value="SMF75698.1"/>
    <property type="molecule type" value="Genomic_DNA"/>
</dbReference>
<dbReference type="STRING" id="1513793.SAMN06296036_12963"/>
<evidence type="ECO:0000313" key="2">
    <source>
        <dbReference type="Proteomes" id="UP000192907"/>
    </source>
</evidence>
<dbReference type="PANTHER" id="PTHR35105">
    <property type="entry name" value="EXPRESSED PROTEIN"/>
    <property type="match status" value="1"/>
</dbReference>
<reference evidence="2" key="1">
    <citation type="submission" date="2017-04" db="EMBL/GenBank/DDBJ databases">
        <authorList>
            <person name="Varghese N."/>
            <person name="Submissions S."/>
        </authorList>
    </citation>
    <scope>NUCLEOTIDE SEQUENCE [LARGE SCALE GENOMIC DNA]</scope>
    <source>
        <strain evidence="2">RKEM611</strain>
    </source>
</reference>
<dbReference type="Gene3D" id="3.90.550.10">
    <property type="entry name" value="Spore Coat Polysaccharide Biosynthesis Protein SpsA, Chain A"/>
    <property type="match status" value="1"/>
</dbReference>
<dbReference type="SUPFAM" id="SSF53448">
    <property type="entry name" value="Nucleotide-diphospho-sugar transferases"/>
    <property type="match status" value="1"/>
</dbReference>
<dbReference type="AlphaFoldDB" id="A0A1Y6CM10"/>
<name>A0A1Y6CM10_9BACT</name>